<protein>
    <submittedName>
        <fullName evidence="2">Uncharacterized protein</fullName>
    </submittedName>
</protein>
<dbReference type="KEGG" id="olu:OSTLU_28220"/>
<dbReference type="RefSeq" id="XP_001422077.1">
    <property type="nucleotide sequence ID" value="XM_001422040.1"/>
</dbReference>
<evidence type="ECO:0000313" key="3">
    <source>
        <dbReference type="Proteomes" id="UP000001568"/>
    </source>
</evidence>
<dbReference type="Proteomes" id="UP000001568">
    <property type="component" value="Chromosome 17"/>
</dbReference>
<dbReference type="Gramene" id="ABP00394">
    <property type="protein sequence ID" value="ABP00394"/>
    <property type="gene ID" value="OSTLU_28220"/>
</dbReference>
<dbReference type="AlphaFoldDB" id="A4S9J2"/>
<dbReference type="HOGENOM" id="CLU_1470525_0_0_1"/>
<evidence type="ECO:0000256" key="1">
    <source>
        <dbReference type="SAM" id="Phobius"/>
    </source>
</evidence>
<name>A4S9J2_OSTLU</name>
<gene>
    <name evidence="2" type="ORF">OSTLU_28220</name>
</gene>
<accession>A4S9J2</accession>
<keyword evidence="1" id="KW-0812">Transmembrane</keyword>
<proteinExistence type="predicted"/>
<keyword evidence="3" id="KW-1185">Reference proteome</keyword>
<reference evidence="2 3" key="1">
    <citation type="journal article" date="2007" name="Proc. Natl. Acad. Sci. U.S.A.">
        <title>The tiny eukaryote Ostreococcus provides genomic insights into the paradox of plankton speciation.</title>
        <authorList>
            <person name="Palenik B."/>
            <person name="Grimwood J."/>
            <person name="Aerts A."/>
            <person name="Rouze P."/>
            <person name="Salamov A."/>
            <person name="Putnam N."/>
            <person name="Dupont C."/>
            <person name="Jorgensen R."/>
            <person name="Derelle E."/>
            <person name="Rombauts S."/>
            <person name="Zhou K."/>
            <person name="Otillar R."/>
            <person name="Merchant S.S."/>
            <person name="Podell S."/>
            <person name="Gaasterland T."/>
            <person name="Napoli C."/>
            <person name="Gendler K."/>
            <person name="Manuell A."/>
            <person name="Tai V."/>
            <person name="Vallon O."/>
            <person name="Piganeau G."/>
            <person name="Jancek S."/>
            <person name="Heijde M."/>
            <person name="Jabbari K."/>
            <person name="Bowler C."/>
            <person name="Lohr M."/>
            <person name="Robbens S."/>
            <person name="Werner G."/>
            <person name="Dubchak I."/>
            <person name="Pazour G.J."/>
            <person name="Ren Q."/>
            <person name="Paulsen I."/>
            <person name="Delwiche C."/>
            <person name="Schmutz J."/>
            <person name="Rokhsar D."/>
            <person name="Van de Peer Y."/>
            <person name="Moreau H."/>
            <person name="Grigoriev I.V."/>
        </authorList>
    </citation>
    <scope>NUCLEOTIDE SEQUENCE [LARGE SCALE GENOMIC DNA]</scope>
    <source>
        <strain evidence="2 3">CCE9901</strain>
    </source>
</reference>
<dbReference type="OMA" id="NTSATWE"/>
<dbReference type="GeneID" id="5006135"/>
<sequence length="184" mass="20410">MTTNDPNVVNGDNGVYDEDMTLNARCQSWLLTGTPSASSSNASYHSINTSATWEQTMSWCPCSKWPCTCDGCGCYVEGCDEAWRRTQAGAGARYEPAIGMLWGVFALLITCFGLVVIWLKSQQRTEARREAYLRSIVDMTPKDEKFKELYRDMAPPEGTYVVHSPGRGAAHIAIAVREKHSAEK</sequence>
<dbReference type="EMBL" id="CP000597">
    <property type="protein sequence ID" value="ABP00394.1"/>
    <property type="molecule type" value="Genomic_DNA"/>
</dbReference>
<evidence type="ECO:0000313" key="2">
    <source>
        <dbReference type="EMBL" id="ABP00394.1"/>
    </source>
</evidence>
<keyword evidence="1" id="KW-0472">Membrane</keyword>
<organism evidence="2 3">
    <name type="scientific">Ostreococcus lucimarinus (strain CCE9901)</name>
    <dbReference type="NCBI Taxonomy" id="436017"/>
    <lineage>
        <taxon>Eukaryota</taxon>
        <taxon>Viridiplantae</taxon>
        <taxon>Chlorophyta</taxon>
        <taxon>Mamiellophyceae</taxon>
        <taxon>Mamiellales</taxon>
        <taxon>Bathycoccaceae</taxon>
        <taxon>Ostreococcus</taxon>
    </lineage>
</organism>
<feature type="transmembrane region" description="Helical" evidence="1">
    <location>
        <begin position="100"/>
        <end position="119"/>
    </location>
</feature>
<keyword evidence="1" id="KW-1133">Transmembrane helix</keyword>